<accession>A0ABT2ZVB0</accession>
<protein>
    <recommendedName>
        <fullName evidence="4">Secreted protein</fullName>
    </recommendedName>
</protein>
<name>A0ABT2ZVB0_9RHOB</name>
<sequence>MKRILLSLALVTVSAASAAAYGVDLPRLSFPSQGEQVTQGCDIATQSCEE</sequence>
<keyword evidence="1" id="KW-0732">Signal</keyword>
<feature type="chain" id="PRO_5047057011" description="Secreted protein" evidence="1">
    <location>
        <begin position="19"/>
        <end position="50"/>
    </location>
</feature>
<gene>
    <name evidence="2" type="ORF">OE699_00065</name>
</gene>
<dbReference type="Proteomes" id="UP001526166">
    <property type="component" value="Unassembled WGS sequence"/>
</dbReference>
<evidence type="ECO:0000256" key="1">
    <source>
        <dbReference type="SAM" id="SignalP"/>
    </source>
</evidence>
<proteinExistence type="predicted"/>
<evidence type="ECO:0000313" key="2">
    <source>
        <dbReference type="EMBL" id="MCV2877230.1"/>
    </source>
</evidence>
<dbReference type="RefSeq" id="WP_218628895.1">
    <property type="nucleotide sequence ID" value="NZ_JAHVAI010000001.1"/>
</dbReference>
<keyword evidence="3" id="KW-1185">Reference proteome</keyword>
<comment type="caution">
    <text evidence="2">The sequence shown here is derived from an EMBL/GenBank/DDBJ whole genome shotgun (WGS) entry which is preliminary data.</text>
</comment>
<reference evidence="2 3" key="1">
    <citation type="submission" date="2022-10" db="EMBL/GenBank/DDBJ databases">
        <title>Sinirhodobacter sp. nov., isolated from ocean surface sediments.</title>
        <authorList>
            <person name="He W."/>
            <person name="Wang L."/>
            <person name="Zhang D.-F."/>
        </authorList>
    </citation>
    <scope>NUCLEOTIDE SEQUENCE [LARGE SCALE GENOMIC DNA]</scope>
    <source>
        <strain evidence="2 3">WL0115</strain>
    </source>
</reference>
<evidence type="ECO:0008006" key="4">
    <source>
        <dbReference type="Google" id="ProtNLM"/>
    </source>
</evidence>
<evidence type="ECO:0000313" key="3">
    <source>
        <dbReference type="Proteomes" id="UP001526166"/>
    </source>
</evidence>
<organism evidence="2 3">
    <name type="scientific">Sedimentimonas flavescens</name>
    <dbReference type="NCBI Taxonomy" id="2851012"/>
    <lineage>
        <taxon>Bacteria</taxon>
        <taxon>Pseudomonadati</taxon>
        <taxon>Pseudomonadota</taxon>
        <taxon>Alphaproteobacteria</taxon>
        <taxon>Rhodobacterales</taxon>
        <taxon>Rhodobacter group</taxon>
        <taxon>Sedimentimonas</taxon>
    </lineage>
</organism>
<dbReference type="EMBL" id="JAOWKW010000001">
    <property type="protein sequence ID" value="MCV2877230.1"/>
    <property type="molecule type" value="Genomic_DNA"/>
</dbReference>
<feature type="signal peptide" evidence="1">
    <location>
        <begin position="1"/>
        <end position="18"/>
    </location>
</feature>